<sequence>MHIEPLKPALLDYYQRRPKTFGRWDVGLLQCLEALLARGYRPRTFTRGQVARVKWMMRVREEEADEAYDPLLHDPDLQLGSTNRLLAQAIEQPAWYPENHRRFLSSFRASARTLLLAAHHGSSTEQSIAAQPSMGSGGSSADDDSGMVGLASLPHDLLLHILSMAVYPLSAWAPLDATAVEAFIDAVLAAMAAEAAAAESSTAEAAASQAEEQQAQADAEEEAG</sequence>
<evidence type="ECO:0000313" key="2">
    <source>
        <dbReference type="EMBL" id="PRW20716.1"/>
    </source>
</evidence>
<feature type="compositionally biased region" description="Low complexity" evidence="1">
    <location>
        <begin position="199"/>
        <end position="217"/>
    </location>
</feature>
<evidence type="ECO:0000313" key="3">
    <source>
        <dbReference type="Proteomes" id="UP000239899"/>
    </source>
</evidence>
<dbReference type="EMBL" id="LHPG02000022">
    <property type="protein sequence ID" value="PRW20716.1"/>
    <property type="molecule type" value="Genomic_DNA"/>
</dbReference>
<feature type="region of interest" description="Disordered" evidence="1">
    <location>
        <begin position="199"/>
        <end position="224"/>
    </location>
</feature>
<evidence type="ECO:0000256" key="1">
    <source>
        <dbReference type="SAM" id="MobiDB-lite"/>
    </source>
</evidence>
<keyword evidence="3" id="KW-1185">Reference proteome</keyword>
<gene>
    <name evidence="2" type="ORF">C2E21_8712</name>
</gene>
<organism evidence="2 3">
    <name type="scientific">Chlorella sorokiniana</name>
    <name type="common">Freshwater green alga</name>
    <dbReference type="NCBI Taxonomy" id="3076"/>
    <lineage>
        <taxon>Eukaryota</taxon>
        <taxon>Viridiplantae</taxon>
        <taxon>Chlorophyta</taxon>
        <taxon>core chlorophytes</taxon>
        <taxon>Trebouxiophyceae</taxon>
        <taxon>Chlorellales</taxon>
        <taxon>Chlorellaceae</taxon>
        <taxon>Chlorella clade</taxon>
        <taxon>Chlorella</taxon>
    </lineage>
</organism>
<accession>A0A2P6TDI6</accession>
<protein>
    <submittedName>
        <fullName evidence="2">Uncharacterized protein</fullName>
    </submittedName>
</protein>
<dbReference type="AlphaFoldDB" id="A0A2P6TDI6"/>
<proteinExistence type="predicted"/>
<reference evidence="2 3" key="1">
    <citation type="journal article" date="2018" name="Plant J.">
        <title>Genome sequences of Chlorella sorokiniana UTEX 1602 and Micractinium conductrix SAG 241.80: implications to maltose excretion by a green alga.</title>
        <authorList>
            <person name="Arriola M.B."/>
            <person name="Velmurugan N."/>
            <person name="Zhang Y."/>
            <person name="Plunkett M.H."/>
            <person name="Hondzo H."/>
            <person name="Barney B.M."/>
        </authorList>
    </citation>
    <scope>NUCLEOTIDE SEQUENCE [LARGE SCALE GENOMIC DNA]</scope>
    <source>
        <strain evidence="3">UTEX 1602</strain>
    </source>
</reference>
<dbReference type="Proteomes" id="UP000239899">
    <property type="component" value="Unassembled WGS sequence"/>
</dbReference>
<dbReference type="OrthoDB" id="520489at2759"/>
<name>A0A2P6TDI6_CHLSO</name>
<comment type="caution">
    <text evidence="2">The sequence shown here is derived from an EMBL/GenBank/DDBJ whole genome shotgun (WGS) entry which is preliminary data.</text>
</comment>